<evidence type="ECO:0000259" key="2">
    <source>
        <dbReference type="Pfam" id="PF00107"/>
    </source>
</evidence>
<feature type="domain" description="Alcohol dehydrogenase-like N-terminal" evidence="3">
    <location>
        <begin position="32"/>
        <end position="134"/>
    </location>
</feature>
<dbReference type="SUPFAM" id="SSF51735">
    <property type="entry name" value="NAD(P)-binding Rossmann-fold domains"/>
    <property type="match status" value="1"/>
</dbReference>
<dbReference type="InterPro" id="IPR013149">
    <property type="entry name" value="ADH-like_C"/>
</dbReference>
<proteinExistence type="predicted"/>
<dbReference type="PANTHER" id="PTHR43401:SF2">
    <property type="entry name" value="L-THREONINE 3-DEHYDROGENASE"/>
    <property type="match status" value="1"/>
</dbReference>
<dbReference type="SUPFAM" id="SSF50129">
    <property type="entry name" value="GroES-like"/>
    <property type="match status" value="1"/>
</dbReference>
<evidence type="ECO:0000313" key="4">
    <source>
        <dbReference type="EMBL" id="MBP3966296.1"/>
    </source>
</evidence>
<dbReference type="InterPro" id="IPR050129">
    <property type="entry name" value="Zn_alcohol_dh"/>
</dbReference>
<dbReference type="Pfam" id="PF08240">
    <property type="entry name" value="ADH_N"/>
    <property type="match status" value="1"/>
</dbReference>
<comment type="caution">
    <text evidence="4">The sequence shown here is derived from an EMBL/GenBank/DDBJ whole genome shotgun (WGS) entry which is preliminary data.</text>
</comment>
<accession>A0ABS5CKE7</accession>
<dbReference type="EMBL" id="JAGKSP010000016">
    <property type="protein sequence ID" value="MBP3966296.1"/>
    <property type="molecule type" value="Genomic_DNA"/>
</dbReference>
<reference evidence="4 5" key="1">
    <citation type="submission" date="2021-04" db="EMBL/GenBank/DDBJ databases">
        <title>Paenibacillus sp. DLE-14 whole genome sequence.</title>
        <authorList>
            <person name="Ham Y.J."/>
        </authorList>
    </citation>
    <scope>NUCLEOTIDE SEQUENCE [LARGE SCALE GENOMIC DNA]</scope>
    <source>
        <strain evidence="4 5">DLE-14</strain>
    </source>
</reference>
<evidence type="ECO:0000256" key="1">
    <source>
        <dbReference type="ARBA" id="ARBA00023002"/>
    </source>
</evidence>
<gene>
    <name evidence="4" type="ORF">I8J30_26690</name>
</gene>
<dbReference type="PANTHER" id="PTHR43401">
    <property type="entry name" value="L-THREONINE 3-DEHYDROGENASE"/>
    <property type="match status" value="1"/>
</dbReference>
<protein>
    <submittedName>
        <fullName evidence="4">Alcohol dehydrogenase catalytic domain-containing protein</fullName>
    </submittedName>
</protein>
<organism evidence="4 5">
    <name type="scientific">Paenibacillus lignilyticus</name>
    <dbReference type="NCBI Taxonomy" id="1172615"/>
    <lineage>
        <taxon>Bacteria</taxon>
        <taxon>Bacillati</taxon>
        <taxon>Bacillota</taxon>
        <taxon>Bacilli</taxon>
        <taxon>Bacillales</taxon>
        <taxon>Paenibacillaceae</taxon>
        <taxon>Paenibacillus</taxon>
    </lineage>
</organism>
<dbReference type="RefSeq" id="WP_210663339.1">
    <property type="nucleotide sequence ID" value="NZ_JAGKSP010000016.1"/>
</dbReference>
<dbReference type="Gene3D" id="3.40.50.720">
    <property type="entry name" value="NAD(P)-binding Rossmann-like Domain"/>
    <property type="match status" value="1"/>
</dbReference>
<dbReference type="Gene3D" id="3.90.180.10">
    <property type="entry name" value="Medium-chain alcohol dehydrogenases, catalytic domain"/>
    <property type="match status" value="1"/>
</dbReference>
<evidence type="ECO:0000259" key="3">
    <source>
        <dbReference type="Pfam" id="PF08240"/>
    </source>
</evidence>
<keyword evidence="1" id="KW-0560">Oxidoreductase</keyword>
<dbReference type="InterPro" id="IPR011032">
    <property type="entry name" value="GroES-like_sf"/>
</dbReference>
<dbReference type="InterPro" id="IPR036291">
    <property type="entry name" value="NAD(P)-bd_dom_sf"/>
</dbReference>
<keyword evidence="5" id="KW-1185">Reference proteome</keyword>
<dbReference type="InterPro" id="IPR013154">
    <property type="entry name" value="ADH-like_N"/>
</dbReference>
<dbReference type="Pfam" id="PF00107">
    <property type="entry name" value="ADH_zinc_N"/>
    <property type="match status" value="1"/>
</dbReference>
<name>A0ABS5CKE7_9BACL</name>
<feature type="domain" description="Alcohol dehydrogenase-like C-terminal" evidence="2">
    <location>
        <begin position="178"/>
        <end position="300"/>
    </location>
</feature>
<sequence length="344" mass="37043">MENTSVIGTMTVPVFAGGGRIEYGEKEIPVPGPGQLLLKVKANALCGSDRGQFEHGTSVVPGHEAAGVVIAAGAGTAVREGAHGVVFLMDFCGSCRNCKSGFSNLCLSKRADYGFSHDGGYAPYMLVNENVFFEMDPSIPMAEATMLLDIMGTGGHAVNRGLQVLPHIGSAVIAGAGPIGLGVLAMIKLLLGEETPVFIMDFNEYRLQLAEKMGAIPVYLARESVRERLDAMQFEGVDLAVDTSGRTVARQAALNCLNKPGALVCVGHGEELHLNVSGDLIATERTVLGSEYFQYKDLQDNHERLLANLPYLQQIITHRFPQSRLQEAYELFFRGDTGKVIIEQ</sequence>
<evidence type="ECO:0000313" key="5">
    <source>
        <dbReference type="Proteomes" id="UP000673394"/>
    </source>
</evidence>
<dbReference type="Proteomes" id="UP000673394">
    <property type="component" value="Unassembled WGS sequence"/>
</dbReference>